<protein>
    <recommendedName>
        <fullName evidence="3">Lipoprotein</fullName>
    </recommendedName>
</protein>
<dbReference type="AlphaFoldDB" id="C9MN86"/>
<reference evidence="1 2" key="1">
    <citation type="submission" date="2009-09" db="EMBL/GenBank/DDBJ databases">
        <authorList>
            <person name="Weinstock G."/>
            <person name="Sodergren E."/>
            <person name="Clifton S."/>
            <person name="Fulton L."/>
            <person name="Fulton B."/>
            <person name="Courtney L."/>
            <person name="Fronick C."/>
            <person name="Harrison M."/>
            <person name="Strong C."/>
            <person name="Farmer C."/>
            <person name="Delahaunty K."/>
            <person name="Markovic C."/>
            <person name="Hall O."/>
            <person name="Minx P."/>
            <person name="Tomlinson C."/>
            <person name="Mitreva M."/>
            <person name="Nelson J."/>
            <person name="Hou S."/>
            <person name="Wollam A."/>
            <person name="Pepin K.H."/>
            <person name="Johnson M."/>
            <person name="Bhonagiri V."/>
            <person name="Nash W.E."/>
            <person name="Warren W."/>
            <person name="Chinwalla A."/>
            <person name="Mardis E.R."/>
            <person name="Wilson R.K."/>
        </authorList>
    </citation>
    <scope>NUCLEOTIDE SEQUENCE [LARGE SCALE GENOMIC DNA]</scope>
    <source>
        <strain evidence="1 2">F0319</strain>
    </source>
</reference>
<dbReference type="STRING" id="649761.HMPREF0973_01071"/>
<dbReference type="RefSeq" id="WP_004382714.1">
    <property type="nucleotide sequence ID" value="NZ_GG698712.1"/>
</dbReference>
<accession>C9MN86</accession>
<proteinExistence type="predicted"/>
<dbReference type="EMBL" id="ACVA01000021">
    <property type="protein sequence ID" value="EEX19055.1"/>
    <property type="molecule type" value="Genomic_DNA"/>
</dbReference>
<gene>
    <name evidence="1" type="ORF">HMPREF0973_01071</name>
</gene>
<organism evidence="1 2">
    <name type="scientific">Prevotella veroralis F0319</name>
    <dbReference type="NCBI Taxonomy" id="649761"/>
    <lineage>
        <taxon>Bacteria</taxon>
        <taxon>Pseudomonadati</taxon>
        <taxon>Bacteroidota</taxon>
        <taxon>Bacteroidia</taxon>
        <taxon>Bacteroidales</taxon>
        <taxon>Prevotellaceae</taxon>
        <taxon>Prevotella</taxon>
    </lineage>
</organism>
<dbReference type="Proteomes" id="UP000003327">
    <property type="component" value="Unassembled WGS sequence"/>
</dbReference>
<sequence>MRLRQLLIVTALLVGCVINGNAKGYRPAKIYMFGFAASFNDSIVYLTDIQTVNAYLVNNRTKFLANREDYSYQLRNYLQSNGLEAYPTCITMFAENEKDATKKYLKLKERYEKSKKKYSIKSLKDSQFKYTPVEPDQQS</sequence>
<comment type="caution">
    <text evidence="1">The sequence shown here is derived from an EMBL/GenBank/DDBJ whole genome shotgun (WGS) entry which is preliminary data.</text>
</comment>
<keyword evidence="2" id="KW-1185">Reference proteome</keyword>
<evidence type="ECO:0008006" key="3">
    <source>
        <dbReference type="Google" id="ProtNLM"/>
    </source>
</evidence>
<dbReference type="PROSITE" id="PS51257">
    <property type="entry name" value="PROKAR_LIPOPROTEIN"/>
    <property type="match status" value="1"/>
</dbReference>
<dbReference type="HOGENOM" id="CLU_116702_0_0_10"/>
<dbReference type="eggNOG" id="ENOG5033UYK">
    <property type="taxonomic scope" value="Bacteria"/>
</dbReference>
<evidence type="ECO:0000313" key="1">
    <source>
        <dbReference type="EMBL" id="EEX19055.1"/>
    </source>
</evidence>
<name>C9MN86_9BACT</name>
<dbReference type="OrthoDB" id="1081826at2"/>
<evidence type="ECO:0000313" key="2">
    <source>
        <dbReference type="Proteomes" id="UP000003327"/>
    </source>
</evidence>